<comment type="subcellular location">
    <subcellularLocation>
        <location evidence="7">Cytoplasm</location>
    </subcellularLocation>
</comment>
<dbReference type="GO" id="GO:0005737">
    <property type="term" value="C:cytoplasm"/>
    <property type="evidence" value="ECO:0007669"/>
    <property type="project" value="UniProtKB-SubCell"/>
</dbReference>
<keyword evidence="2 7" id="KW-0698">rRNA processing</keyword>
<dbReference type="HAMAP" id="MF_00658">
    <property type="entry name" value="23SrRNA_methyltr_H"/>
    <property type="match status" value="1"/>
</dbReference>
<accession>A0A0E4G9A8</accession>
<evidence type="ECO:0000256" key="4">
    <source>
        <dbReference type="ARBA" id="ARBA00022679"/>
    </source>
</evidence>
<dbReference type="EMBL" id="CGIH01000004">
    <property type="protein sequence ID" value="CFX00428.1"/>
    <property type="molecule type" value="Genomic_DNA"/>
</dbReference>
<organism evidence="8 9">
    <name type="scientific">Syntrophomonas zehnderi OL-4</name>
    <dbReference type="NCBI Taxonomy" id="690567"/>
    <lineage>
        <taxon>Bacteria</taxon>
        <taxon>Bacillati</taxon>
        <taxon>Bacillota</taxon>
        <taxon>Clostridia</taxon>
        <taxon>Eubacteriales</taxon>
        <taxon>Syntrophomonadaceae</taxon>
        <taxon>Syntrophomonas</taxon>
    </lineage>
</organism>
<sequence length="159" mass="18087">MKYRIISVGRIRENFYQEGIKEYLKRLTAYTAIEMLDGLEEKISPRSSEKEIARILQKEGDRILALLGDNEILIVLDPQGEALSSEQLAVRVQELNLQAKTRINLVIGGAHGLAPPVKQRADQTISLSKMTFPHQMAVLLLTEQLYRSFKILKGEPYHK</sequence>
<dbReference type="AlphaFoldDB" id="A0A0E4G9A8"/>
<evidence type="ECO:0000256" key="5">
    <source>
        <dbReference type="ARBA" id="ARBA00022691"/>
    </source>
</evidence>
<feature type="binding site" evidence="7">
    <location>
        <position position="76"/>
    </location>
    <ligand>
        <name>S-adenosyl-L-methionine</name>
        <dbReference type="ChEBI" id="CHEBI:59789"/>
    </ligand>
</feature>
<dbReference type="STRING" id="690567.178"/>
<dbReference type="PANTHER" id="PTHR33603">
    <property type="entry name" value="METHYLTRANSFERASE"/>
    <property type="match status" value="1"/>
</dbReference>
<name>A0A0E4G9A8_9FIRM</name>
<reference evidence="8 9" key="1">
    <citation type="submission" date="2015-03" db="EMBL/GenBank/DDBJ databases">
        <authorList>
            <person name="Murphy D."/>
        </authorList>
    </citation>
    <scope>NUCLEOTIDE SEQUENCE [LARGE SCALE GENOMIC DNA]</scope>
    <source>
        <strain evidence="8 9">OL-4</strain>
    </source>
</reference>
<feature type="binding site" evidence="7">
    <location>
        <begin position="127"/>
        <end position="132"/>
    </location>
    <ligand>
        <name>S-adenosyl-L-methionine</name>
        <dbReference type="ChEBI" id="CHEBI:59789"/>
    </ligand>
</feature>
<evidence type="ECO:0000256" key="1">
    <source>
        <dbReference type="ARBA" id="ARBA00022490"/>
    </source>
</evidence>
<evidence type="ECO:0000256" key="3">
    <source>
        <dbReference type="ARBA" id="ARBA00022603"/>
    </source>
</evidence>
<dbReference type="EC" id="2.1.1.177" evidence="7"/>
<evidence type="ECO:0000313" key="8">
    <source>
        <dbReference type="EMBL" id="CFX00428.1"/>
    </source>
</evidence>
<dbReference type="Proteomes" id="UP000045545">
    <property type="component" value="Unassembled WGS sequence"/>
</dbReference>
<comment type="subunit">
    <text evidence="7">Homodimer.</text>
</comment>
<dbReference type="CDD" id="cd18081">
    <property type="entry name" value="RlmH-like"/>
    <property type="match status" value="1"/>
</dbReference>
<dbReference type="SUPFAM" id="SSF75217">
    <property type="entry name" value="alpha/beta knot"/>
    <property type="match status" value="1"/>
</dbReference>
<keyword evidence="4 7" id="KW-0808">Transferase</keyword>
<keyword evidence="5 7" id="KW-0949">S-adenosyl-L-methionine</keyword>
<dbReference type="Pfam" id="PF02590">
    <property type="entry name" value="SPOUT_MTase"/>
    <property type="match status" value="1"/>
</dbReference>
<proteinExistence type="inferred from homology"/>
<keyword evidence="1 7" id="KW-0963">Cytoplasm</keyword>
<comment type="function">
    <text evidence="7">Specifically methylates the pseudouridine at position 1915 (m3Psi1915) in 23S rRNA.</text>
</comment>
<keyword evidence="9" id="KW-1185">Reference proteome</keyword>
<dbReference type="PANTHER" id="PTHR33603:SF1">
    <property type="entry name" value="RIBOSOMAL RNA LARGE SUBUNIT METHYLTRANSFERASE H"/>
    <property type="match status" value="1"/>
</dbReference>
<dbReference type="InterPro" id="IPR029026">
    <property type="entry name" value="tRNA_m1G_MTases_N"/>
</dbReference>
<dbReference type="InterPro" id="IPR003742">
    <property type="entry name" value="RlmH-like"/>
</dbReference>
<dbReference type="PIRSF" id="PIRSF004505">
    <property type="entry name" value="MT_bac"/>
    <property type="match status" value="1"/>
</dbReference>
<gene>
    <name evidence="7" type="primary">rlmH</name>
    <name evidence="8" type="ORF">178</name>
</gene>
<comment type="similarity">
    <text evidence="6 7">Belongs to the RNA methyltransferase RlmH family.</text>
</comment>
<dbReference type="NCBIfam" id="NF000985">
    <property type="entry name" value="PRK00103.1-3"/>
    <property type="match status" value="1"/>
</dbReference>
<comment type="catalytic activity">
    <reaction evidence="7">
        <text>pseudouridine(1915) in 23S rRNA + S-adenosyl-L-methionine = N(3)-methylpseudouridine(1915) in 23S rRNA + S-adenosyl-L-homocysteine + H(+)</text>
        <dbReference type="Rhea" id="RHEA:42752"/>
        <dbReference type="Rhea" id="RHEA-COMP:10221"/>
        <dbReference type="Rhea" id="RHEA-COMP:10222"/>
        <dbReference type="ChEBI" id="CHEBI:15378"/>
        <dbReference type="ChEBI" id="CHEBI:57856"/>
        <dbReference type="ChEBI" id="CHEBI:59789"/>
        <dbReference type="ChEBI" id="CHEBI:65314"/>
        <dbReference type="ChEBI" id="CHEBI:74486"/>
        <dbReference type="EC" id="2.1.1.177"/>
    </reaction>
</comment>
<dbReference type="GO" id="GO:0070038">
    <property type="term" value="F:rRNA (pseudouridine-N3-)-methyltransferase activity"/>
    <property type="evidence" value="ECO:0007669"/>
    <property type="project" value="UniProtKB-UniRule"/>
</dbReference>
<protein>
    <recommendedName>
        <fullName evidence="7">Ribosomal RNA large subunit methyltransferase H</fullName>
        <ecNumber evidence="7">2.1.1.177</ecNumber>
    </recommendedName>
    <alternativeName>
        <fullName evidence="7">23S rRNA (pseudouridine1915-N3)-methyltransferase</fullName>
    </alternativeName>
    <alternativeName>
        <fullName evidence="7">23S rRNA m3Psi1915 methyltransferase</fullName>
    </alternativeName>
    <alternativeName>
        <fullName evidence="7">rRNA (pseudouridine-N3-)-methyltransferase RlmH</fullName>
    </alternativeName>
</protein>
<evidence type="ECO:0000313" key="9">
    <source>
        <dbReference type="Proteomes" id="UP000045545"/>
    </source>
</evidence>
<feature type="binding site" evidence="7">
    <location>
        <position position="108"/>
    </location>
    <ligand>
        <name>S-adenosyl-L-methionine</name>
        <dbReference type="ChEBI" id="CHEBI:59789"/>
    </ligand>
</feature>
<evidence type="ECO:0000256" key="7">
    <source>
        <dbReference type="HAMAP-Rule" id="MF_00658"/>
    </source>
</evidence>
<evidence type="ECO:0000256" key="2">
    <source>
        <dbReference type="ARBA" id="ARBA00022552"/>
    </source>
</evidence>
<dbReference type="Gene3D" id="3.40.1280.10">
    <property type="match status" value="1"/>
</dbReference>
<keyword evidence="3 7" id="KW-0489">Methyltransferase</keyword>
<dbReference type="InterPro" id="IPR029028">
    <property type="entry name" value="Alpha/beta_knot_MTases"/>
</dbReference>
<evidence type="ECO:0000256" key="6">
    <source>
        <dbReference type="ARBA" id="ARBA00038303"/>
    </source>
</evidence>